<dbReference type="SMART" id="SM00116">
    <property type="entry name" value="CBS"/>
    <property type="match status" value="2"/>
</dbReference>
<proteinExistence type="predicted"/>
<dbReference type="RefSeq" id="WP_043400919.1">
    <property type="nucleotide sequence ID" value="NZ_JPMI01000175.1"/>
</dbReference>
<keyword evidence="1 2" id="KW-0129">CBS domain</keyword>
<dbReference type="InterPro" id="IPR000644">
    <property type="entry name" value="CBS_dom"/>
</dbReference>
<evidence type="ECO:0000313" key="5">
    <source>
        <dbReference type="Proteomes" id="UP000028547"/>
    </source>
</evidence>
<dbReference type="AlphaFoldDB" id="A0A084SQV6"/>
<dbReference type="Gene3D" id="3.10.580.10">
    <property type="entry name" value="CBS-domain"/>
    <property type="match status" value="1"/>
</dbReference>
<sequence length="143" mass="15573">MAKSIREVMSSDVEVINPNDTLRDAAEKMRSLNVGPLPVCDGQRILGMITDRDIVVRAIALGRDPNSTQVADAMSSGIEYCFDDDNVDDVLRTMKTKQIRRMIVVDRNKKLVGIVALGDLTGEAGEQKVAETLEGISEPSSPI</sequence>
<evidence type="ECO:0000256" key="1">
    <source>
        <dbReference type="ARBA" id="ARBA00023122"/>
    </source>
</evidence>
<dbReference type="PANTHER" id="PTHR43080">
    <property type="entry name" value="CBS DOMAIN-CONTAINING PROTEIN CBSX3, MITOCHONDRIAL"/>
    <property type="match status" value="1"/>
</dbReference>
<dbReference type="PANTHER" id="PTHR43080:SF2">
    <property type="entry name" value="CBS DOMAIN-CONTAINING PROTEIN"/>
    <property type="match status" value="1"/>
</dbReference>
<organism evidence="4 5">
    <name type="scientific">Archangium violaceum Cb vi76</name>
    <dbReference type="NCBI Taxonomy" id="1406225"/>
    <lineage>
        <taxon>Bacteria</taxon>
        <taxon>Pseudomonadati</taxon>
        <taxon>Myxococcota</taxon>
        <taxon>Myxococcia</taxon>
        <taxon>Myxococcales</taxon>
        <taxon>Cystobacterineae</taxon>
        <taxon>Archangiaceae</taxon>
        <taxon>Archangium</taxon>
    </lineage>
</organism>
<feature type="domain" description="CBS" evidence="3">
    <location>
        <begin position="9"/>
        <end position="65"/>
    </location>
</feature>
<dbReference type="PROSITE" id="PS51371">
    <property type="entry name" value="CBS"/>
    <property type="match status" value="2"/>
</dbReference>
<dbReference type="Pfam" id="PF00571">
    <property type="entry name" value="CBS"/>
    <property type="match status" value="2"/>
</dbReference>
<reference evidence="4 5" key="1">
    <citation type="submission" date="2014-07" db="EMBL/GenBank/DDBJ databases">
        <title>Draft Genome Sequence of Gephyronic Acid Producer, Cystobacter violaceus Strain Cb vi76.</title>
        <authorList>
            <person name="Stevens D.C."/>
            <person name="Young J."/>
            <person name="Carmichael R."/>
            <person name="Tan J."/>
            <person name="Taylor R.E."/>
        </authorList>
    </citation>
    <scope>NUCLEOTIDE SEQUENCE [LARGE SCALE GENOMIC DNA]</scope>
    <source>
        <strain evidence="4 5">Cb vi76</strain>
    </source>
</reference>
<evidence type="ECO:0000256" key="2">
    <source>
        <dbReference type="PROSITE-ProRule" id="PRU00703"/>
    </source>
</evidence>
<dbReference type="EMBL" id="JPMI01000175">
    <property type="protein sequence ID" value="KFA90841.1"/>
    <property type="molecule type" value="Genomic_DNA"/>
</dbReference>
<evidence type="ECO:0000259" key="3">
    <source>
        <dbReference type="PROSITE" id="PS51371"/>
    </source>
</evidence>
<accession>A0A084SQV6</accession>
<dbReference type="InterPro" id="IPR046342">
    <property type="entry name" value="CBS_dom_sf"/>
</dbReference>
<name>A0A084SQV6_9BACT</name>
<dbReference type="Proteomes" id="UP000028547">
    <property type="component" value="Unassembled WGS sequence"/>
</dbReference>
<dbReference type="InterPro" id="IPR051257">
    <property type="entry name" value="Diverse_CBS-Domain"/>
</dbReference>
<dbReference type="CDD" id="cd04622">
    <property type="entry name" value="CBS_pair_HRP1_like"/>
    <property type="match status" value="1"/>
</dbReference>
<comment type="caution">
    <text evidence="4">The sequence shown here is derived from an EMBL/GenBank/DDBJ whole genome shotgun (WGS) entry which is preliminary data.</text>
</comment>
<protein>
    <submittedName>
        <fullName evidence="4">Inosine-5-monophosphate dehydrogenase</fullName>
    </submittedName>
</protein>
<gene>
    <name evidence="4" type="ORF">Q664_26015</name>
</gene>
<feature type="domain" description="CBS" evidence="3">
    <location>
        <begin position="74"/>
        <end position="131"/>
    </location>
</feature>
<evidence type="ECO:0000313" key="4">
    <source>
        <dbReference type="EMBL" id="KFA90841.1"/>
    </source>
</evidence>
<dbReference type="SUPFAM" id="SSF54631">
    <property type="entry name" value="CBS-domain pair"/>
    <property type="match status" value="1"/>
</dbReference>